<accession>A0A7R9LN69</accession>
<evidence type="ECO:0000313" key="2">
    <source>
        <dbReference type="Proteomes" id="UP000759131"/>
    </source>
</evidence>
<dbReference type="Proteomes" id="UP000759131">
    <property type="component" value="Unassembled WGS sequence"/>
</dbReference>
<proteinExistence type="predicted"/>
<protein>
    <submittedName>
        <fullName evidence="1">Uncharacterized protein</fullName>
    </submittedName>
</protein>
<dbReference type="AlphaFoldDB" id="A0A7R9LN69"/>
<dbReference type="OrthoDB" id="10419393at2759"/>
<sequence length="132" mass="15433">MKAAKCGNAARPGLRKCYNKFIERELSIANVTNTRRMIPMLCCEFNKLRECFKAEAEEVKICTRRTIDFVERYALEMFGEILNIMCYEYQDSSDRCDKVTREIPQLDFDGVKKPRSFIPPMLDILKLIGDDF</sequence>
<reference evidence="1" key="1">
    <citation type="submission" date="2020-11" db="EMBL/GenBank/DDBJ databases">
        <authorList>
            <person name="Tran Van P."/>
        </authorList>
    </citation>
    <scope>NUCLEOTIDE SEQUENCE</scope>
</reference>
<dbReference type="EMBL" id="OC886958">
    <property type="protein sequence ID" value="CAD7644777.1"/>
    <property type="molecule type" value="Genomic_DNA"/>
</dbReference>
<keyword evidence="2" id="KW-1185">Reference proteome</keyword>
<organism evidence="1">
    <name type="scientific">Medioppia subpectinata</name>
    <dbReference type="NCBI Taxonomy" id="1979941"/>
    <lineage>
        <taxon>Eukaryota</taxon>
        <taxon>Metazoa</taxon>
        <taxon>Ecdysozoa</taxon>
        <taxon>Arthropoda</taxon>
        <taxon>Chelicerata</taxon>
        <taxon>Arachnida</taxon>
        <taxon>Acari</taxon>
        <taxon>Acariformes</taxon>
        <taxon>Sarcoptiformes</taxon>
        <taxon>Oribatida</taxon>
        <taxon>Brachypylina</taxon>
        <taxon>Oppioidea</taxon>
        <taxon>Oppiidae</taxon>
        <taxon>Medioppia</taxon>
    </lineage>
</organism>
<name>A0A7R9LN69_9ACAR</name>
<dbReference type="PANTHER" id="PTHR33964">
    <property type="entry name" value="RE45066P-RELATED"/>
    <property type="match status" value="1"/>
</dbReference>
<gene>
    <name evidence="1" type="ORF">OSB1V03_LOCUS20207</name>
</gene>
<evidence type="ECO:0000313" key="1">
    <source>
        <dbReference type="EMBL" id="CAD7644777.1"/>
    </source>
</evidence>
<dbReference type="PANTHER" id="PTHR33964:SF1">
    <property type="entry name" value="RE45066P"/>
    <property type="match status" value="1"/>
</dbReference>
<dbReference type="EMBL" id="CAJPIZ010032383">
    <property type="protein sequence ID" value="CAG2120260.1"/>
    <property type="molecule type" value="Genomic_DNA"/>
</dbReference>